<proteinExistence type="predicted"/>
<dbReference type="InterPro" id="IPR029068">
    <property type="entry name" value="Glyas_Bleomycin-R_OHBP_Dase"/>
</dbReference>
<dbReference type="EMBL" id="JADLZT010000003">
    <property type="protein sequence ID" value="MBF6023433.1"/>
    <property type="molecule type" value="Genomic_DNA"/>
</dbReference>
<gene>
    <name evidence="2" type="ORF">IU514_05235</name>
</gene>
<dbReference type="Pfam" id="PF00903">
    <property type="entry name" value="Glyoxalase"/>
    <property type="match status" value="1"/>
</dbReference>
<evidence type="ECO:0000313" key="2">
    <source>
        <dbReference type="EMBL" id="MBF6023433.1"/>
    </source>
</evidence>
<organism evidence="2 3">
    <name type="scientific">Lysobacter niastensis</name>
    <dbReference type="NCBI Taxonomy" id="380629"/>
    <lineage>
        <taxon>Bacteria</taxon>
        <taxon>Pseudomonadati</taxon>
        <taxon>Pseudomonadota</taxon>
        <taxon>Gammaproteobacteria</taxon>
        <taxon>Lysobacterales</taxon>
        <taxon>Lysobacteraceae</taxon>
        <taxon>Lysobacter</taxon>
    </lineage>
</organism>
<evidence type="ECO:0000313" key="3">
    <source>
        <dbReference type="Proteomes" id="UP001429984"/>
    </source>
</evidence>
<accession>A0ABS0B5P6</accession>
<dbReference type="SUPFAM" id="SSF54593">
    <property type="entry name" value="Glyoxalase/Bleomycin resistance protein/Dihydroxybiphenyl dioxygenase"/>
    <property type="match status" value="1"/>
</dbReference>
<dbReference type="InterPro" id="IPR037523">
    <property type="entry name" value="VOC_core"/>
</dbReference>
<reference evidence="2 3" key="1">
    <citation type="submission" date="2020-11" db="EMBL/GenBank/DDBJ databases">
        <title>Draft Genome Sequence and Secondary Metabolite Biosynthetic Potential of the Lysobacter niastensis Type strain DSM 18481.</title>
        <authorList>
            <person name="Turrini P."/>
            <person name="Artuso I."/>
            <person name="Tescari M."/>
            <person name="Lugli G.A."/>
            <person name="Frangipani E."/>
            <person name="Ventura M."/>
            <person name="Visca P."/>
        </authorList>
    </citation>
    <scope>NUCLEOTIDE SEQUENCE [LARGE SCALE GENOMIC DNA]</scope>
    <source>
        <strain evidence="2 3">DSM 18481</strain>
    </source>
</reference>
<keyword evidence="3" id="KW-1185">Reference proteome</keyword>
<evidence type="ECO:0000259" key="1">
    <source>
        <dbReference type="PROSITE" id="PS51819"/>
    </source>
</evidence>
<dbReference type="PROSITE" id="PS51819">
    <property type="entry name" value="VOC"/>
    <property type="match status" value="1"/>
</dbReference>
<comment type="caution">
    <text evidence="2">The sequence shown here is derived from an EMBL/GenBank/DDBJ whole genome shotgun (WGS) entry which is preliminary data.</text>
</comment>
<dbReference type="Proteomes" id="UP001429984">
    <property type="component" value="Unassembled WGS sequence"/>
</dbReference>
<dbReference type="Gene3D" id="3.10.180.10">
    <property type="entry name" value="2,3-Dihydroxybiphenyl 1,2-Dioxygenase, domain 1"/>
    <property type="match status" value="1"/>
</dbReference>
<feature type="domain" description="VOC" evidence="1">
    <location>
        <begin position="4"/>
        <end position="112"/>
    </location>
</feature>
<dbReference type="InterPro" id="IPR004360">
    <property type="entry name" value="Glyas_Fos-R_dOase_dom"/>
</dbReference>
<sequence length="121" mass="12892">MILGLRTTIYPAHDLAAAKDWYAQVLGLQPYFDEPFYVGFNVGGFELGLIPDGQPGVDGPQALWGVLDASQAYARLIELGATSLDPVTDVGGGIRVAAVTDPFGNRFGIIENPHFDAASVR</sequence>
<name>A0ABS0B5P6_9GAMM</name>
<protein>
    <submittedName>
        <fullName evidence="2">VOC family protein</fullName>
    </submittedName>
</protein>
<dbReference type="RefSeq" id="WP_194930052.1">
    <property type="nucleotide sequence ID" value="NZ_JADLZT010000003.1"/>
</dbReference>